<dbReference type="InterPro" id="IPR002110">
    <property type="entry name" value="Ankyrin_rpt"/>
</dbReference>
<feature type="repeat" description="ANK" evidence="1">
    <location>
        <begin position="355"/>
        <end position="388"/>
    </location>
</feature>
<dbReference type="InterPro" id="IPR051616">
    <property type="entry name" value="Cul2-RING_E3_ligase_SR"/>
</dbReference>
<dbReference type="EMBL" id="LUFC02000575">
    <property type="protein sequence ID" value="KAF4496060.1"/>
    <property type="molecule type" value="Genomic_DNA"/>
</dbReference>
<feature type="repeat" description="ANK" evidence="1">
    <location>
        <begin position="195"/>
        <end position="227"/>
    </location>
</feature>
<gene>
    <name evidence="2" type="ORF">FAGAP_7801</name>
</gene>
<protein>
    <submittedName>
        <fullName evidence="2">Ankyrin repeat</fullName>
    </submittedName>
</protein>
<dbReference type="PROSITE" id="PS50088">
    <property type="entry name" value="ANK_REPEAT"/>
    <property type="match status" value="6"/>
</dbReference>
<feature type="repeat" description="ANK" evidence="1">
    <location>
        <begin position="26"/>
        <end position="58"/>
    </location>
</feature>
<proteinExistence type="predicted"/>
<keyword evidence="3" id="KW-1185">Reference proteome</keyword>
<dbReference type="AlphaFoldDB" id="A0A9P5B8C2"/>
<reference evidence="2" key="1">
    <citation type="submission" date="2020-01" db="EMBL/GenBank/DDBJ databases">
        <title>Identification and distribution of gene clusters putatively required for synthesis of sphingolipid metabolism inhibitors in phylogenetically diverse species of the filamentous fungus Fusarium.</title>
        <authorList>
            <person name="Kim H.-S."/>
            <person name="Busman M."/>
            <person name="Brown D.W."/>
            <person name="Divon H."/>
            <person name="Uhlig S."/>
            <person name="Proctor R.H."/>
        </authorList>
    </citation>
    <scope>NUCLEOTIDE SEQUENCE</scope>
    <source>
        <strain evidence="2">NRRL 31653</strain>
    </source>
</reference>
<name>A0A9P5B8C2_9HYPO</name>
<evidence type="ECO:0000313" key="2">
    <source>
        <dbReference type="EMBL" id="KAF4496060.1"/>
    </source>
</evidence>
<sequence length="686" mass="74389">MLVRHPLEKIPLRQLLIRLFPPWSHYTTTSLHEAAKLGDEHAVRRAIKAGVDLNQLDENGRSALQFAASSGCSSIFAILLQAGASVGILVPPPSFIDVCIIGFRLLDTSFAIIIYGWLASKIHIPVPRFILQNTFMGDTEQLLTLFLDSNPELSFEDKLVIWSQAVDRGYSGVCQRLLRQGFPVDFVYCHDEYPDCFTALLHACGACHADLAQLLLSNGADPTLLDNHGRSCILLAAARPFCDHAGPWDESNRIIQILQATDAVKHINTTQNNTGSDTTDPSLPGRLGWPLGDASQGLRIEAVRILLLAGADPNLKPESGWTALHAACRWHVSDAIDVVRLLVQFGADVNAVSENSWTPLGCAALMGSFLEIIKILVQAGANIESTAGELTTALQIAARHDISGGKIVKYLAEQGANVNATGGTFGSVLLATLKRSVSVSEDGTISLSVDDQQTQIIAFLSVFLQHGVDVNMIPEGHPCPLQVAAERGLARVLSFLLSHETRIPLFKDKSPQRRSRDVLQKSLLSFVSPGYPETFAILLSAGVSADTDGFDQATGSYTTLLSVACSRNDTEYLETAILLLEHGADPNLPDYAGHVPVQRAAYALSQKHLQKLTEYGAEMEIGDRDQWASEGRAFGSEALLEASDLSLLILTKESVVDLANEKQHYMIADYITAFIEGRLNNDGALV</sequence>
<accession>A0A9P5B8C2</accession>
<dbReference type="Pfam" id="PF00023">
    <property type="entry name" value="Ank"/>
    <property type="match status" value="2"/>
</dbReference>
<evidence type="ECO:0000313" key="3">
    <source>
        <dbReference type="Proteomes" id="UP000737391"/>
    </source>
</evidence>
<dbReference type="SUPFAM" id="SSF48403">
    <property type="entry name" value="Ankyrin repeat"/>
    <property type="match status" value="3"/>
</dbReference>
<organism evidence="2 3">
    <name type="scientific">Fusarium agapanthi</name>
    <dbReference type="NCBI Taxonomy" id="1803897"/>
    <lineage>
        <taxon>Eukaryota</taxon>
        <taxon>Fungi</taxon>
        <taxon>Dikarya</taxon>
        <taxon>Ascomycota</taxon>
        <taxon>Pezizomycotina</taxon>
        <taxon>Sordariomycetes</taxon>
        <taxon>Hypocreomycetidae</taxon>
        <taxon>Hypocreales</taxon>
        <taxon>Nectriaceae</taxon>
        <taxon>Fusarium</taxon>
        <taxon>Fusarium fujikuroi species complex</taxon>
    </lineage>
</organism>
<feature type="repeat" description="ANK" evidence="1">
    <location>
        <begin position="59"/>
        <end position="86"/>
    </location>
</feature>
<feature type="repeat" description="ANK" evidence="1">
    <location>
        <begin position="389"/>
        <end position="423"/>
    </location>
</feature>
<keyword evidence="1" id="KW-0040">ANK repeat</keyword>
<dbReference type="InterPro" id="IPR036770">
    <property type="entry name" value="Ankyrin_rpt-contain_sf"/>
</dbReference>
<dbReference type="PANTHER" id="PTHR46224">
    <property type="entry name" value="ANKYRIN REPEAT FAMILY PROTEIN"/>
    <property type="match status" value="1"/>
</dbReference>
<feature type="repeat" description="ANK" evidence="1">
    <location>
        <begin position="319"/>
        <end position="354"/>
    </location>
</feature>
<dbReference type="Proteomes" id="UP000737391">
    <property type="component" value="Unassembled WGS sequence"/>
</dbReference>
<dbReference type="PROSITE" id="PS50297">
    <property type="entry name" value="ANK_REP_REGION"/>
    <property type="match status" value="2"/>
</dbReference>
<dbReference type="PANTHER" id="PTHR46224:SF64">
    <property type="entry name" value="IQ MOTIF AND ANKYRIN REPEAT DOMAIN-CONTAINING PROTEIN 1"/>
    <property type="match status" value="1"/>
</dbReference>
<dbReference type="SMART" id="SM00248">
    <property type="entry name" value="ANK"/>
    <property type="match status" value="11"/>
</dbReference>
<dbReference type="Pfam" id="PF12796">
    <property type="entry name" value="Ank_2"/>
    <property type="match status" value="2"/>
</dbReference>
<dbReference type="OrthoDB" id="20872at2759"/>
<evidence type="ECO:0000256" key="1">
    <source>
        <dbReference type="PROSITE-ProRule" id="PRU00023"/>
    </source>
</evidence>
<dbReference type="Gene3D" id="1.25.40.20">
    <property type="entry name" value="Ankyrin repeat-containing domain"/>
    <property type="match status" value="5"/>
</dbReference>
<comment type="caution">
    <text evidence="2">The sequence shown here is derived from an EMBL/GenBank/DDBJ whole genome shotgun (WGS) entry which is preliminary data.</text>
</comment>